<accession>A0A645H059</accession>
<reference evidence="1" key="1">
    <citation type="submission" date="2019-08" db="EMBL/GenBank/DDBJ databases">
        <authorList>
            <person name="Kucharzyk K."/>
            <person name="Murdoch R.W."/>
            <person name="Higgins S."/>
            <person name="Loffler F."/>
        </authorList>
    </citation>
    <scope>NUCLEOTIDE SEQUENCE</scope>
</reference>
<dbReference type="AlphaFoldDB" id="A0A645H059"/>
<protein>
    <submittedName>
        <fullName evidence="1">Uncharacterized protein</fullName>
    </submittedName>
</protein>
<sequence>MVVGIEHAGDEDIQRVRDVQAEGDHACITCPKKGGKLFSYPLYLLHNLVATIVTSPAQVCPVGEEIGCHRLSNPGSFGEGRGGIVKIDSLLHGRILAHTLTKIHCFTKKAMACISSCAETHPTLPEQNRQWPSLSR</sequence>
<organism evidence="1">
    <name type="scientific">bioreactor metagenome</name>
    <dbReference type="NCBI Taxonomy" id="1076179"/>
    <lineage>
        <taxon>unclassified sequences</taxon>
        <taxon>metagenomes</taxon>
        <taxon>ecological metagenomes</taxon>
    </lineage>
</organism>
<evidence type="ECO:0000313" key="1">
    <source>
        <dbReference type="EMBL" id="MPN31369.1"/>
    </source>
</evidence>
<comment type="caution">
    <text evidence="1">The sequence shown here is derived from an EMBL/GenBank/DDBJ whole genome shotgun (WGS) entry which is preliminary data.</text>
</comment>
<gene>
    <name evidence="1" type="ORF">SDC9_178843</name>
</gene>
<dbReference type="EMBL" id="VSSQ01082872">
    <property type="protein sequence ID" value="MPN31369.1"/>
    <property type="molecule type" value="Genomic_DNA"/>
</dbReference>
<name>A0A645H059_9ZZZZ</name>
<proteinExistence type="predicted"/>